<dbReference type="Gene3D" id="3.40.50.10810">
    <property type="entry name" value="Tandem AAA-ATPase domain"/>
    <property type="match status" value="1"/>
</dbReference>
<feature type="domain" description="SNF2 N-terminal" evidence="5">
    <location>
        <begin position="2"/>
        <end position="144"/>
    </location>
</feature>
<evidence type="ECO:0000313" key="6">
    <source>
        <dbReference type="EMBL" id="PNW83306.1"/>
    </source>
</evidence>
<dbReference type="GO" id="GO:0005524">
    <property type="term" value="F:ATP binding"/>
    <property type="evidence" value="ECO:0007669"/>
    <property type="project" value="UniProtKB-KW"/>
</dbReference>
<evidence type="ECO:0000256" key="4">
    <source>
        <dbReference type="SAM" id="MobiDB-lite"/>
    </source>
</evidence>
<dbReference type="PANTHER" id="PTHR45626:SF14">
    <property type="entry name" value="ATP-DEPENDENT DNA HELICASE (EUROFUNG)"/>
    <property type="match status" value="1"/>
</dbReference>
<dbReference type="InterPro" id="IPR038718">
    <property type="entry name" value="SNF2-like_sf"/>
</dbReference>
<gene>
    <name evidence="6" type="ORF">CHLRE_05g230803v5</name>
</gene>
<dbReference type="RefSeq" id="XP_042924584.1">
    <property type="nucleotide sequence ID" value="XM_043062129.1"/>
</dbReference>
<name>A0A2K3DRY8_CHLRE</name>
<dbReference type="InterPro" id="IPR027417">
    <property type="entry name" value="P-loop_NTPase"/>
</dbReference>
<evidence type="ECO:0000256" key="1">
    <source>
        <dbReference type="ARBA" id="ARBA00022741"/>
    </source>
</evidence>
<dbReference type="PANTHER" id="PTHR45626">
    <property type="entry name" value="TRANSCRIPTION TERMINATION FACTOR 2-RELATED"/>
    <property type="match status" value="1"/>
</dbReference>
<dbReference type="OrthoDB" id="448448at2759"/>
<evidence type="ECO:0000256" key="3">
    <source>
        <dbReference type="ARBA" id="ARBA00022840"/>
    </source>
</evidence>
<keyword evidence="7" id="KW-1185">Reference proteome</keyword>
<feature type="region of interest" description="Disordered" evidence="4">
    <location>
        <begin position="135"/>
        <end position="156"/>
    </location>
</feature>
<reference evidence="6 7" key="1">
    <citation type="journal article" date="2007" name="Science">
        <title>The Chlamydomonas genome reveals the evolution of key animal and plant functions.</title>
        <authorList>
            <person name="Merchant S.S."/>
            <person name="Prochnik S.E."/>
            <person name="Vallon O."/>
            <person name="Harris E.H."/>
            <person name="Karpowicz S.J."/>
            <person name="Witman G.B."/>
            <person name="Terry A."/>
            <person name="Salamov A."/>
            <person name="Fritz-Laylin L.K."/>
            <person name="Marechal-Drouard L."/>
            <person name="Marshall W.F."/>
            <person name="Qu L.H."/>
            <person name="Nelson D.R."/>
            <person name="Sanderfoot A.A."/>
            <person name="Spalding M.H."/>
            <person name="Kapitonov V.V."/>
            <person name="Ren Q."/>
            <person name="Ferris P."/>
            <person name="Lindquist E."/>
            <person name="Shapiro H."/>
            <person name="Lucas S.M."/>
            <person name="Grimwood J."/>
            <person name="Schmutz J."/>
            <person name="Cardol P."/>
            <person name="Cerutti H."/>
            <person name="Chanfreau G."/>
            <person name="Chen C.L."/>
            <person name="Cognat V."/>
            <person name="Croft M.T."/>
            <person name="Dent R."/>
            <person name="Dutcher S."/>
            <person name="Fernandez E."/>
            <person name="Fukuzawa H."/>
            <person name="Gonzalez-Ballester D."/>
            <person name="Gonzalez-Halphen D."/>
            <person name="Hallmann A."/>
            <person name="Hanikenne M."/>
            <person name="Hippler M."/>
            <person name="Inwood W."/>
            <person name="Jabbari K."/>
            <person name="Kalanon M."/>
            <person name="Kuras R."/>
            <person name="Lefebvre P.A."/>
            <person name="Lemaire S.D."/>
            <person name="Lobanov A.V."/>
            <person name="Lohr M."/>
            <person name="Manuell A."/>
            <person name="Meier I."/>
            <person name="Mets L."/>
            <person name="Mittag M."/>
            <person name="Mittelmeier T."/>
            <person name="Moroney J.V."/>
            <person name="Moseley J."/>
            <person name="Napoli C."/>
            <person name="Nedelcu A.M."/>
            <person name="Niyogi K."/>
            <person name="Novoselov S.V."/>
            <person name="Paulsen I.T."/>
            <person name="Pazour G."/>
            <person name="Purton S."/>
            <person name="Ral J.P."/>
            <person name="Riano-Pachon D.M."/>
            <person name="Riekhof W."/>
            <person name="Rymarquis L."/>
            <person name="Schroda M."/>
            <person name="Stern D."/>
            <person name="Umen J."/>
            <person name="Willows R."/>
            <person name="Wilson N."/>
            <person name="Zimmer S.L."/>
            <person name="Allmer J."/>
            <person name="Balk J."/>
            <person name="Bisova K."/>
            <person name="Chen C.J."/>
            <person name="Elias M."/>
            <person name="Gendler K."/>
            <person name="Hauser C."/>
            <person name="Lamb M.R."/>
            <person name="Ledford H."/>
            <person name="Long J.C."/>
            <person name="Minagawa J."/>
            <person name="Page M.D."/>
            <person name="Pan J."/>
            <person name="Pootakham W."/>
            <person name="Roje S."/>
            <person name="Rose A."/>
            <person name="Stahlberg E."/>
            <person name="Terauchi A.M."/>
            <person name="Yang P."/>
            <person name="Ball S."/>
            <person name="Bowler C."/>
            <person name="Dieckmann C.L."/>
            <person name="Gladyshev V.N."/>
            <person name="Green P."/>
            <person name="Jorgensen R."/>
            <person name="Mayfield S."/>
            <person name="Mueller-Roeber B."/>
            <person name="Rajamani S."/>
            <person name="Sayre R.T."/>
            <person name="Brokstein P."/>
            <person name="Dubchak I."/>
            <person name="Goodstein D."/>
            <person name="Hornick L."/>
            <person name="Huang Y.W."/>
            <person name="Jhaveri J."/>
            <person name="Luo Y."/>
            <person name="Martinez D."/>
            <person name="Ngau W.C."/>
            <person name="Otillar B."/>
            <person name="Poliakov A."/>
            <person name="Porter A."/>
            <person name="Szajkowski L."/>
            <person name="Werner G."/>
            <person name="Zhou K."/>
            <person name="Grigoriev I.V."/>
            <person name="Rokhsar D.S."/>
            <person name="Grossman A.R."/>
        </authorList>
    </citation>
    <scope>NUCLEOTIDE SEQUENCE [LARGE SCALE GENOMIC DNA]</scope>
    <source>
        <strain evidence="7">CC-503</strain>
    </source>
</reference>
<evidence type="ECO:0000256" key="2">
    <source>
        <dbReference type="ARBA" id="ARBA00022801"/>
    </source>
</evidence>
<evidence type="ECO:0000313" key="7">
    <source>
        <dbReference type="Proteomes" id="UP000006906"/>
    </source>
</evidence>
<dbReference type="InterPro" id="IPR050628">
    <property type="entry name" value="SNF2_RAD54_helicase_TF"/>
</dbReference>
<dbReference type="AlphaFoldDB" id="A0A2K3DRY8"/>
<protein>
    <recommendedName>
        <fullName evidence="5">SNF2 N-terminal domain-containing protein</fullName>
    </recommendedName>
</protein>
<sequence>MPQVHWLRVILDEGHLLGSTSITNRLQAAIALRAERRWVMTGTPTPATPGSSAAHLQPLLAFLRHSPYGTNAAAWQAAIQRPLDSCRPEGRRRLLALLRQTMIRASKSELLLLPRLVRRVALLDWEPAHAASYNELVEESSPDARQGASGQERGMW</sequence>
<proteinExistence type="predicted"/>
<dbReference type="InParanoid" id="A0A2K3DRY8"/>
<dbReference type="Gramene" id="PNW83306">
    <property type="protein sequence ID" value="PNW83306"/>
    <property type="gene ID" value="CHLRE_05g230803v5"/>
</dbReference>
<keyword evidence="2" id="KW-0378">Hydrolase</keyword>
<dbReference type="EMBL" id="CM008966">
    <property type="protein sequence ID" value="PNW83306.1"/>
    <property type="molecule type" value="Genomic_DNA"/>
</dbReference>
<dbReference type="Proteomes" id="UP000006906">
    <property type="component" value="Chromosome 5"/>
</dbReference>
<dbReference type="GeneID" id="66053328"/>
<dbReference type="KEGG" id="cre:CHLRE_05g230803v5"/>
<accession>A0A2K3DRY8</accession>
<organism evidence="6 7">
    <name type="scientific">Chlamydomonas reinhardtii</name>
    <name type="common">Chlamydomonas smithii</name>
    <dbReference type="NCBI Taxonomy" id="3055"/>
    <lineage>
        <taxon>Eukaryota</taxon>
        <taxon>Viridiplantae</taxon>
        <taxon>Chlorophyta</taxon>
        <taxon>core chlorophytes</taxon>
        <taxon>Chlorophyceae</taxon>
        <taxon>CS clade</taxon>
        <taxon>Chlamydomonadales</taxon>
        <taxon>Chlamydomonadaceae</taxon>
        <taxon>Chlamydomonas</taxon>
    </lineage>
</organism>
<dbReference type="Pfam" id="PF00176">
    <property type="entry name" value="SNF2-rel_dom"/>
    <property type="match status" value="1"/>
</dbReference>
<keyword evidence="1" id="KW-0547">Nucleotide-binding</keyword>
<dbReference type="InterPro" id="IPR000330">
    <property type="entry name" value="SNF2_N"/>
</dbReference>
<dbReference type="STRING" id="3055.A0A2K3DRY8"/>
<evidence type="ECO:0000259" key="5">
    <source>
        <dbReference type="Pfam" id="PF00176"/>
    </source>
</evidence>
<dbReference type="GO" id="GO:0016787">
    <property type="term" value="F:hydrolase activity"/>
    <property type="evidence" value="ECO:0007669"/>
    <property type="project" value="UniProtKB-KW"/>
</dbReference>
<dbReference type="SUPFAM" id="SSF52540">
    <property type="entry name" value="P-loop containing nucleoside triphosphate hydrolases"/>
    <property type="match status" value="1"/>
</dbReference>
<keyword evidence="3" id="KW-0067">ATP-binding</keyword>